<evidence type="ECO:0000313" key="2">
    <source>
        <dbReference type="Proteomes" id="UP001354073"/>
    </source>
</evidence>
<evidence type="ECO:0000313" key="1">
    <source>
        <dbReference type="EMBL" id="MGI1901038.1"/>
    </source>
</evidence>
<reference evidence="1" key="1">
    <citation type="submission" date="2024-11" db="EMBL/GenBank/DDBJ databases">
        <title>Identification of new Vibrio campbellii strains harboring the pVA1 plasmid isolated from Penaeus vannamei postlarvae affected by outbreaks of acute hepatopancreatic necrosis disease (AHPND) in Mexico.</title>
        <authorList>
            <person name="Gomez-Gil B."/>
            <person name="Enciso-Ibarra J."/>
        </authorList>
    </citation>
    <scope>NUCLEOTIDE SEQUENCE</scope>
    <source>
        <strain evidence="1">M270204</strain>
    </source>
</reference>
<gene>
    <name evidence="1" type="ORF">REH74_026325</name>
</gene>
<organism evidence="1 2">
    <name type="scientific">Vibrio campbellii</name>
    <dbReference type="NCBI Taxonomy" id="680"/>
    <lineage>
        <taxon>Bacteria</taxon>
        <taxon>Pseudomonadati</taxon>
        <taxon>Pseudomonadota</taxon>
        <taxon>Gammaproteobacteria</taxon>
        <taxon>Vibrionales</taxon>
        <taxon>Vibrionaceae</taxon>
        <taxon>Vibrio</taxon>
    </lineage>
</organism>
<dbReference type="EMBL" id="JAVHXJ020000299">
    <property type="protein sequence ID" value="MGI1901038.1"/>
    <property type="molecule type" value="Genomic_DNA"/>
</dbReference>
<proteinExistence type="predicted"/>
<accession>A0ACC7RM99</accession>
<protein>
    <submittedName>
        <fullName evidence="1">DUF4145 domain-containing protein</fullName>
    </submittedName>
</protein>
<sequence>MERVKARCNACHNDTWHQIIHEHSKNMSDEWNFFNMDFQLIECCGCESVRLRTVEISDVCDRNDDGGIIPEVKLYPQNPFRQRPKWLNRLIFPFNVETGFSNTQITQLIHEIYVALDGGCYRLVVMGIRALMETVMIQKVTDKGSFKKNLSNFQSQGFISSTQTAALELVLEAGHATIHRSFKPEPYQVVAALDIVENIIESIYVNDVSNNNRLGDIPKRFT</sequence>
<name>A0ACC7RM99_9VIBR</name>
<dbReference type="Proteomes" id="UP001354073">
    <property type="component" value="Unassembled WGS sequence"/>
</dbReference>
<comment type="caution">
    <text evidence="1">The sequence shown here is derived from an EMBL/GenBank/DDBJ whole genome shotgun (WGS) entry which is preliminary data.</text>
</comment>